<accession>A0ABV1TXL7</accession>
<comment type="caution">
    <text evidence="2">The sequence shown here is derived from an EMBL/GenBank/DDBJ whole genome shotgun (WGS) entry which is preliminary data.</text>
</comment>
<sequence>MSVRQAVDAVTADIRDHHITVDGTGLFTAMRHIDLLCHLAARMAADVEYQLSSNIADLPPAETLGASAGHLGRAIAHYTQALAPLITLTTTAQDTLQQKLDSLDHHSHLRIHLDDADRALAAARTALEVPRPPAATSAPAPAPMHTPAARRRA</sequence>
<dbReference type="RefSeq" id="WP_307070344.1">
    <property type="nucleotide sequence ID" value="NZ_JBEOZM010000047.1"/>
</dbReference>
<name>A0ABV1TXL7_9ACTN</name>
<evidence type="ECO:0000256" key="1">
    <source>
        <dbReference type="SAM" id="MobiDB-lite"/>
    </source>
</evidence>
<keyword evidence="3" id="KW-1185">Reference proteome</keyword>
<dbReference type="Proteomes" id="UP001490365">
    <property type="component" value="Unassembled WGS sequence"/>
</dbReference>
<proteinExistence type="predicted"/>
<protein>
    <submittedName>
        <fullName evidence="2">Uncharacterized protein</fullName>
    </submittedName>
</protein>
<evidence type="ECO:0000313" key="2">
    <source>
        <dbReference type="EMBL" id="MER6274274.1"/>
    </source>
</evidence>
<feature type="region of interest" description="Disordered" evidence="1">
    <location>
        <begin position="130"/>
        <end position="153"/>
    </location>
</feature>
<evidence type="ECO:0000313" key="3">
    <source>
        <dbReference type="Proteomes" id="UP001490365"/>
    </source>
</evidence>
<dbReference type="EMBL" id="JBEOZM010000047">
    <property type="protein sequence ID" value="MER6274274.1"/>
    <property type="molecule type" value="Genomic_DNA"/>
</dbReference>
<organism evidence="2 3">
    <name type="scientific">Streptomyces sp. 900105755</name>
    <dbReference type="NCBI Taxonomy" id="3154389"/>
    <lineage>
        <taxon>Bacteria</taxon>
        <taxon>Bacillati</taxon>
        <taxon>Actinomycetota</taxon>
        <taxon>Actinomycetes</taxon>
        <taxon>Kitasatosporales</taxon>
        <taxon>Streptomycetaceae</taxon>
        <taxon>Streptomyces</taxon>
    </lineage>
</organism>
<feature type="compositionally biased region" description="Low complexity" evidence="1">
    <location>
        <begin position="134"/>
        <end position="147"/>
    </location>
</feature>
<gene>
    <name evidence="2" type="ORF">ABT211_44610</name>
</gene>
<reference evidence="2 3" key="1">
    <citation type="submission" date="2024-06" db="EMBL/GenBank/DDBJ databases">
        <title>The Natural Products Discovery Center: Release of the First 8490 Sequenced Strains for Exploring Actinobacteria Biosynthetic Diversity.</title>
        <authorList>
            <person name="Kalkreuter E."/>
            <person name="Kautsar S.A."/>
            <person name="Yang D."/>
            <person name="Bader C.D."/>
            <person name="Teijaro C.N."/>
            <person name="Fluegel L."/>
            <person name="Davis C.M."/>
            <person name="Simpson J.R."/>
            <person name="Lauterbach L."/>
            <person name="Steele A.D."/>
            <person name="Gui C."/>
            <person name="Meng S."/>
            <person name="Li G."/>
            <person name="Viehrig K."/>
            <person name="Ye F."/>
            <person name="Su P."/>
            <person name="Kiefer A.F."/>
            <person name="Nichols A."/>
            <person name="Cepeda A.J."/>
            <person name="Yan W."/>
            <person name="Fan B."/>
            <person name="Jiang Y."/>
            <person name="Adhikari A."/>
            <person name="Zheng C.-J."/>
            <person name="Schuster L."/>
            <person name="Cowan T.M."/>
            <person name="Smanski M.J."/>
            <person name="Chevrette M.G."/>
            <person name="De Carvalho L.P.S."/>
            <person name="Shen B."/>
        </authorList>
    </citation>
    <scope>NUCLEOTIDE SEQUENCE [LARGE SCALE GENOMIC DNA]</scope>
    <source>
        <strain evidence="2 3">NPDC001694</strain>
    </source>
</reference>